<reference evidence="2" key="1">
    <citation type="journal article" date="2016" name="Nat. Commun.">
        <title>The Gonium pectorale genome demonstrates co-option of cell cycle regulation during the evolution of multicellularity.</title>
        <authorList>
            <person name="Hanschen E.R."/>
            <person name="Marriage T.N."/>
            <person name="Ferris P.J."/>
            <person name="Hamaji T."/>
            <person name="Toyoda A."/>
            <person name="Fujiyama A."/>
            <person name="Neme R."/>
            <person name="Noguchi H."/>
            <person name="Minakuchi Y."/>
            <person name="Suzuki M."/>
            <person name="Kawai-Toyooka H."/>
            <person name="Smith D.R."/>
            <person name="Sparks H."/>
            <person name="Anderson J."/>
            <person name="Bakaric R."/>
            <person name="Luria V."/>
            <person name="Karger A."/>
            <person name="Kirschner M.W."/>
            <person name="Durand P.M."/>
            <person name="Michod R.E."/>
            <person name="Nozaki H."/>
            <person name="Olson B.J."/>
        </authorList>
    </citation>
    <scope>NUCLEOTIDE SEQUENCE [LARGE SCALE GENOMIC DNA]</scope>
    <source>
        <strain evidence="2">NIES-2863</strain>
    </source>
</reference>
<evidence type="ECO:0000313" key="1">
    <source>
        <dbReference type="EMBL" id="KXZ50753.1"/>
    </source>
</evidence>
<gene>
    <name evidence="1" type="ORF">GPECTOR_15g438</name>
</gene>
<evidence type="ECO:0000313" key="2">
    <source>
        <dbReference type="Proteomes" id="UP000075714"/>
    </source>
</evidence>
<proteinExistence type="predicted"/>
<dbReference type="Proteomes" id="UP000075714">
    <property type="component" value="Unassembled WGS sequence"/>
</dbReference>
<name>A0A150GLN9_GONPE</name>
<comment type="caution">
    <text evidence="1">The sequence shown here is derived from an EMBL/GenBank/DDBJ whole genome shotgun (WGS) entry which is preliminary data.</text>
</comment>
<protein>
    <submittedName>
        <fullName evidence="1">Uncharacterized protein</fullName>
    </submittedName>
</protein>
<dbReference type="AlphaFoldDB" id="A0A150GLN9"/>
<sequence>MNPTLQGPTRHCPAIARTPDVHESQLIQECKPAPGADDDAAAAIATHLCDHGTLCGAPLPPGTNLAWLRKKVLKPFKLPDLTELAFRFELVPCGGLKQLMGVHEQAAVELAFSTIKADLPPSLLLRLQVVAYAVVPDGEAPGLAVHRVISYSPVSMSYGVFHQLKGWSCAWKPDSSPSVRDKSVQSDMPVTWNGLHPRVQQALPEAIKSRLDGVEAVWWNTARPSPWVNSPVISKALPQPVLLIRAMT</sequence>
<keyword evidence="2" id="KW-1185">Reference proteome</keyword>
<accession>A0A150GLN9</accession>
<organism evidence="1 2">
    <name type="scientific">Gonium pectorale</name>
    <name type="common">Green alga</name>
    <dbReference type="NCBI Taxonomy" id="33097"/>
    <lineage>
        <taxon>Eukaryota</taxon>
        <taxon>Viridiplantae</taxon>
        <taxon>Chlorophyta</taxon>
        <taxon>core chlorophytes</taxon>
        <taxon>Chlorophyceae</taxon>
        <taxon>CS clade</taxon>
        <taxon>Chlamydomonadales</taxon>
        <taxon>Volvocaceae</taxon>
        <taxon>Gonium</taxon>
    </lineage>
</organism>
<dbReference type="EMBL" id="LSYV01000016">
    <property type="protein sequence ID" value="KXZ50753.1"/>
    <property type="molecule type" value="Genomic_DNA"/>
</dbReference>